<gene>
    <name evidence="8" type="primary">pstS</name>
    <name evidence="8" type="ORF">CYJ26_06410</name>
</gene>
<accession>A0A2I1KSX2</accession>
<dbReference type="EMBL" id="PKHA01000005">
    <property type="protein sequence ID" value="PKY98720.1"/>
    <property type="molecule type" value="Genomic_DNA"/>
</dbReference>
<dbReference type="RefSeq" id="WP_101638149.1">
    <property type="nucleotide sequence ID" value="NZ_CP136961.1"/>
</dbReference>
<keyword evidence="6" id="KW-0732">Signal</keyword>
<reference evidence="8 9" key="1">
    <citation type="submission" date="2017-12" db="EMBL/GenBank/DDBJ databases">
        <title>Phylogenetic diversity of female urinary microbiome.</title>
        <authorList>
            <person name="Thomas-White K."/>
            <person name="Wolfe A.J."/>
        </authorList>
    </citation>
    <scope>NUCLEOTIDE SEQUENCE [LARGE SCALE GENOMIC DNA]</scope>
    <source>
        <strain evidence="8 9">UMB0319</strain>
    </source>
</reference>
<dbReference type="Proteomes" id="UP000234778">
    <property type="component" value="Unassembled WGS sequence"/>
</dbReference>
<feature type="signal peptide" evidence="6">
    <location>
        <begin position="1"/>
        <end position="21"/>
    </location>
</feature>
<dbReference type="CDD" id="cd13565">
    <property type="entry name" value="PBP2_PstS"/>
    <property type="match status" value="1"/>
</dbReference>
<protein>
    <recommendedName>
        <fullName evidence="4">Phosphate-binding protein</fullName>
    </recommendedName>
</protein>
<evidence type="ECO:0000256" key="4">
    <source>
        <dbReference type="PIRNR" id="PIRNR002756"/>
    </source>
</evidence>
<dbReference type="InterPro" id="IPR024370">
    <property type="entry name" value="PBP_domain"/>
</dbReference>
<dbReference type="SUPFAM" id="SSF53850">
    <property type="entry name" value="Periplasmic binding protein-like II"/>
    <property type="match status" value="1"/>
</dbReference>
<comment type="similarity">
    <text evidence="1 4">Belongs to the PstS family.</text>
</comment>
<dbReference type="AlphaFoldDB" id="A0A2I1KSX2"/>
<proteinExistence type="inferred from homology"/>
<name>A0A2I1KSX2_9ACTO</name>
<dbReference type="PIRSF" id="PIRSF002756">
    <property type="entry name" value="PstS"/>
    <property type="match status" value="1"/>
</dbReference>
<evidence type="ECO:0000256" key="5">
    <source>
        <dbReference type="SAM" id="MobiDB-lite"/>
    </source>
</evidence>
<dbReference type="Gene3D" id="3.40.190.10">
    <property type="entry name" value="Periplasmic binding protein-like II"/>
    <property type="match status" value="2"/>
</dbReference>
<dbReference type="PANTHER" id="PTHR42996:SF1">
    <property type="entry name" value="PHOSPHATE-BINDING PROTEIN PSTS"/>
    <property type="match status" value="1"/>
</dbReference>
<dbReference type="GO" id="GO:0042301">
    <property type="term" value="F:phosphate ion binding"/>
    <property type="evidence" value="ECO:0007669"/>
    <property type="project" value="InterPro"/>
</dbReference>
<evidence type="ECO:0000256" key="3">
    <source>
        <dbReference type="ARBA" id="ARBA00022592"/>
    </source>
</evidence>
<evidence type="ECO:0000256" key="2">
    <source>
        <dbReference type="ARBA" id="ARBA00022448"/>
    </source>
</evidence>
<evidence type="ECO:0000313" key="9">
    <source>
        <dbReference type="Proteomes" id="UP000234778"/>
    </source>
</evidence>
<feature type="chain" id="PRO_5038423536" description="Phosphate-binding protein" evidence="6">
    <location>
        <begin position="22"/>
        <end position="365"/>
    </location>
</feature>
<sequence>MLLTRRSAISALSVAALATLAACGSDAGGSSSSSSSSTDSAAPATDLTGQIKGAGASSQGDAQDAWMNGFLAANSGASVEYAAEGSGAGREKFIAGAVDFAGSDSSMSEEELAKVDAVIEVPLYISPIAVAYNVPGFTGETHINMTPDTIAKVFSGTITKWNDAAIAADNEGAELPDLDIVVVHRSDESGTTKNFTKYLGKVAADVWTYEAEETWPIEGGQSGDGTSGMIATIKGAEGAIGYADASKVTDELGTVAVGANGSFSPYSAEAAAATLDASELSDKATDTQIVYDINYTAEGAYPIILVSYLIAHQKYDDADIAATVKGYLEYAASEEGQTAASEAAGSAPISDGLREKVLAAVGTIA</sequence>
<feature type="domain" description="PBP" evidence="7">
    <location>
        <begin position="43"/>
        <end position="335"/>
    </location>
</feature>
<feature type="region of interest" description="Disordered" evidence="5">
    <location>
        <begin position="28"/>
        <end position="60"/>
    </location>
</feature>
<dbReference type="NCBIfam" id="TIGR00975">
    <property type="entry name" value="3a0107s03"/>
    <property type="match status" value="1"/>
</dbReference>
<dbReference type="GO" id="GO:0043190">
    <property type="term" value="C:ATP-binding cassette (ABC) transporter complex"/>
    <property type="evidence" value="ECO:0007669"/>
    <property type="project" value="InterPro"/>
</dbReference>
<dbReference type="Pfam" id="PF12849">
    <property type="entry name" value="PBP_like_2"/>
    <property type="match status" value="1"/>
</dbReference>
<organism evidence="8 9">
    <name type="scientific">Actinomyces urogenitalis</name>
    <dbReference type="NCBI Taxonomy" id="103621"/>
    <lineage>
        <taxon>Bacteria</taxon>
        <taxon>Bacillati</taxon>
        <taxon>Actinomycetota</taxon>
        <taxon>Actinomycetes</taxon>
        <taxon>Actinomycetales</taxon>
        <taxon>Actinomycetaceae</taxon>
        <taxon>Actinomyces</taxon>
    </lineage>
</organism>
<evidence type="ECO:0000256" key="6">
    <source>
        <dbReference type="SAM" id="SignalP"/>
    </source>
</evidence>
<dbReference type="GeneID" id="81708562"/>
<dbReference type="InterPro" id="IPR005673">
    <property type="entry name" value="ABC_phos-bd_PstS"/>
</dbReference>
<evidence type="ECO:0000313" key="8">
    <source>
        <dbReference type="EMBL" id="PKY98720.1"/>
    </source>
</evidence>
<dbReference type="GO" id="GO:0035435">
    <property type="term" value="P:phosphate ion transmembrane transport"/>
    <property type="evidence" value="ECO:0007669"/>
    <property type="project" value="InterPro"/>
</dbReference>
<dbReference type="InterPro" id="IPR050962">
    <property type="entry name" value="Phosphate-bind_PstS"/>
</dbReference>
<evidence type="ECO:0000256" key="1">
    <source>
        <dbReference type="ARBA" id="ARBA00008725"/>
    </source>
</evidence>
<comment type="caution">
    <text evidence="8">The sequence shown here is derived from an EMBL/GenBank/DDBJ whole genome shotgun (WGS) entry which is preliminary data.</text>
</comment>
<dbReference type="PANTHER" id="PTHR42996">
    <property type="entry name" value="PHOSPHATE-BINDING PROTEIN PSTS"/>
    <property type="match status" value="1"/>
</dbReference>
<dbReference type="PROSITE" id="PS51257">
    <property type="entry name" value="PROKAR_LIPOPROTEIN"/>
    <property type="match status" value="1"/>
</dbReference>
<evidence type="ECO:0000259" key="7">
    <source>
        <dbReference type="Pfam" id="PF12849"/>
    </source>
</evidence>
<keyword evidence="3 4" id="KW-0592">Phosphate transport</keyword>
<feature type="compositionally biased region" description="Low complexity" evidence="5">
    <location>
        <begin position="28"/>
        <end position="48"/>
    </location>
</feature>
<keyword evidence="2 4" id="KW-0813">Transport</keyword>